<keyword evidence="2" id="KW-0812">Transmembrane</keyword>
<dbReference type="SUPFAM" id="SSF69318">
    <property type="entry name" value="Integrin alpha N-terminal domain"/>
    <property type="match status" value="1"/>
</dbReference>
<dbReference type="InterPro" id="IPR028994">
    <property type="entry name" value="Integrin_alpha_N"/>
</dbReference>
<feature type="transmembrane region" description="Helical" evidence="2">
    <location>
        <begin position="1036"/>
        <end position="1062"/>
    </location>
</feature>
<dbReference type="PANTHER" id="PTHR46580">
    <property type="entry name" value="SENSOR KINASE-RELATED"/>
    <property type="match status" value="1"/>
</dbReference>
<proteinExistence type="predicted"/>
<protein>
    <recommendedName>
        <fullName evidence="3">Terminal uridylyltransferase 4/7 nucleotidyltransferase domain-containing protein</fullName>
    </recommendedName>
</protein>
<dbReference type="PANTHER" id="PTHR46580:SF4">
    <property type="entry name" value="ATP_GTP-BINDING PROTEIN"/>
    <property type="match status" value="1"/>
</dbReference>
<dbReference type="Gene3D" id="1.10.1410.10">
    <property type="match status" value="1"/>
</dbReference>
<sequence length="1819" mass="211645">MNPPSSNIPSVVYTNQTHVAVSSDDMNNHSYVPFVSYHQNSFNTSRNNFPPRPYPQQFYRSINYNSQPQYFPLAPNQRPPFNFAPVSTRFTSRTYQTTDVQNIHHNQQYRYQEQQWIPKNNFNQTNKTSVPQGQTQMKKVAIPSREFTPEHLYALNTSFDKILNDHCFSKTDLEQHLDIYHHLRDIIHTKQPDAQITLYGSLLFECCLKETSDIDIDIQFNKTLPYETLKELLDIVRTSNHCKEAYINTDHDQLCIDMSIINSNILVRITSNNIRAIQLSQIIEIYTKFDKRLLSLLRLFRILAKTCNLDRPDLGTLHPIVFHFMIIHFLQQLDPPILPCLHECFQLLADLCAMSRETIEKYANDLKKREIFSFAILREDVLEKEVNLTQQKLKTSEIDRMNTFLNYLRLNMRSNYLISALSTNMLMGIYNRSHGLGAEDEPIVYPKYEFDTVDLVPKCAEDNPHDKSIFFTMIDVIDLRKHSRWYRLEDDEVPKEDGFNSSGFYAACTPLEALLHCTLDCLYQMECLQVLKKYFPKISESNIDLDASLLLSKPLNLSVENLLLELFIDQDLPQVNYSKYFTQCSPSYCTYTTTDETNISYALTLFISLYGSLIGVLRFIVPLLIQFYFKFRKIVTNRDIRQNLLVHMKETWMKFIRKMKRLNLFKAINERTEEAIQEQRITTRVYLVLLFGSILVFLFYTLFHAETVIRTVHNPTLGKYQELVLLHQKTIRCPCLMISVPHDQFISFYPRFHQICTSDLLDKRWILLLERITKRQLKSDWRSQASSQFKLLTHLCLIARKTVNDSIERFLSESFISADLVNEEEFSIQINITLTQFFQTTKYSLNILNQLTHLLMQVDQPFTGQYFGTKLNVFRDITNDKQPLKINFDLSGTHDIYTRFINCICIENPNCQSSAAIYDRTSFTLISGMKEACFVFDALLLSTLECFYSNSFCYRVLVAEVIGSILTRMNTVPWYAIRPLIYDSVTSSYPPNSSIETILQNLMIEEWNSSYSYEAYYQSCLPTYCIYSEETNKRTLLTIILSLISLIGGLTLVLSIIVPHLVRFIPKRCRSNRQQEQQQVEEDEQQVHVSICNRLRTFLRNTASLVYVKVVELNLFPQRDFGSSFNPEIYQQLGRWATRLYIVCLICSFLLLLVYRIIEPATLTKTFSEPNFERYQSLKEKYKDQLICICKSFATPYDRFLQIQYDFHQICESEFATNEWRTEITSSIVANLSKYNQRDYRRHWTSHLQYLHGLCQLSIKTVVDDKEQLLSRSLITNELLSKNEFTNHFNTFEKQHRLNLPKLFNRLLILILNMSHGNAFMSTLGTNYRYLTPWDYHIKRHYYYAFTEALLYDHQCSCALSRYCISDAYLFENDSSKTIYIEGMKIGCTPSESFHQSTLQCFYNSSCLHLLVGNSIVPLVPRESRYLINTTIDELRKNLFLENWNTTSNYSAYFHECLPSICSYSLSIIFKWICPKLVLVTFHIYLYLKKKRNNSTYPIPSEITAENEDVCESIPSVTTHHDFNNDNYIDLSYMDSQKGDLVIRMGNGAASFGDPVSYSIGNLTCPTAFAIGHLNNDNYTDIAVINYHAELLSIFFGLGNGKFGPEKHLETKRLTFSRSIVLADINNDSIDDIVVSNSDNNTISVFINRGDGKFHNEKVSYLLTEYSAEHIALGDLNGDNEVDIVISYEFGNRLTISFGNGSGYFNVMNHLYLQVSSDILTIKLCDLNSDNHLDILIVQPKPYTFTVLYGYGDGDFHHKKIFSLDSDVSMAWIDVADINKDSCKDIILVDRETRTPRIFMNKCLCSHNETIETNTLTLH</sequence>
<dbReference type="GO" id="GO:0016779">
    <property type="term" value="F:nucleotidyltransferase activity"/>
    <property type="evidence" value="ECO:0007669"/>
    <property type="project" value="InterPro"/>
</dbReference>
<comment type="caution">
    <text evidence="4">The sequence shown here is derived from an EMBL/GenBank/DDBJ whole genome shotgun (WGS) entry which is preliminary data.</text>
</comment>
<keyword evidence="1" id="KW-0732">Signal</keyword>
<feature type="domain" description="Terminal uridylyltransferase 4/7 nucleotidyltransferase" evidence="3">
    <location>
        <begin position="141"/>
        <end position="243"/>
    </location>
</feature>
<dbReference type="Gene3D" id="2.130.10.130">
    <property type="entry name" value="Integrin alpha, N-terminal"/>
    <property type="match status" value="2"/>
</dbReference>
<dbReference type="EMBL" id="CAJNOE010001104">
    <property type="protein sequence ID" value="CAF1387392.1"/>
    <property type="molecule type" value="Genomic_DNA"/>
</dbReference>
<keyword evidence="2" id="KW-1133">Transmembrane helix</keyword>
<evidence type="ECO:0000313" key="4">
    <source>
        <dbReference type="EMBL" id="CAF1387392.1"/>
    </source>
</evidence>
<dbReference type="Proteomes" id="UP000663860">
    <property type="component" value="Unassembled WGS sequence"/>
</dbReference>
<dbReference type="InterPro" id="IPR045100">
    <property type="entry name" value="TUT4/7_NTP_transf"/>
</dbReference>
<accession>A0A815K1L4</accession>
<reference evidence="4" key="1">
    <citation type="submission" date="2021-02" db="EMBL/GenBank/DDBJ databases">
        <authorList>
            <person name="Nowell W R."/>
        </authorList>
    </citation>
    <scope>NUCLEOTIDE SEQUENCE</scope>
</reference>
<dbReference type="Gene3D" id="3.30.460.10">
    <property type="entry name" value="Beta Polymerase, domain 2"/>
    <property type="match status" value="1"/>
</dbReference>
<name>A0A815K1L4_9BILA</name>
<dbReference type="InterPro" id="IPR013517">
    <property type="entry name" value="FG-GAP"/>
</dbReference>
<dbReference type="SUPFAM" id="SSF81301">
    <property type="entry name" value="Nucleotidyltransferase"/>
    <property type="match status" value="1"/>
</dbReference>
<keyword evidence="2" id="KW-0472">Membrane</keyword>
<dbReference type="InterPro" id="IPR043519">
    <property type="entry name" value="NT_sf"/>
</dbReference>
<gene>
    <name evidence="4" type="ORF">IZO911_LOCUS38759</name>
</gene>
<evidence type="ECO:0000259" key="3">
    <source>
        <dbReference type="Pfam" id="PF19088"/>
    </source>
</evidence>
<dbReference type="SUPFAM" id="SSF81631">
    <property type="entry name" value="PAP/OAS1 substrate-binding domain"/>
    <property type="match status" value="1"/>
</dbReference>
<dbReference type="Pfam" id="PF13517">
    <property type="entry name" value="FG-GAP_3"/>
    <property type="match status" value="2"/>
</dbReference>
<feature type="transmembrane region" description="Helical" evidence="2">
    <location>
        <begin position="599"/>
        <end position="625"/>
    </location>
</feature>
<evidence type="ECO:0000256" key="2">
    <source>
        <dbReference type="SAM" id="Phobius"/>
    </source>
</evidence>
<feature type="transmembrane region" description="Helical" evidence="2">
    <location>
        <begin position="685"/>
        <end position="703"/>
    </location>
</feature>
<evidence type="ECO:0000313" key="5">
    <source>
        <dbReference type="Proteomes" id="UP000663860"/>
    </source>
</evidence>
<evidence type="ECO:0000256" key="1">
    <source>
        <dbReference type="ARBA" id="ARBA00022729"/>
    </source>
</evidence>
<dbReference type="Pfam" id="PF19088">
    <property type="entry name" value="TUTase"/>
    <property type="match status" value="1"/>
</dbReference>
<organism evidence="4 5">
    <name type="scientific">Adineta steineri</name>
    <dbReference type="NCBI Taxonomy" id="433720"/>
    <lineage>
        <taxon>Eukaryota</taxon>
        <taxon>Metazoa</taxon>
        <taxon>Spiralia</taxon>
        <taxon>Gnathifera</taxon>
        <taxon>Rotifera</taxon>
        <taxon>Eurotatoria</taxon>
        <taxon>Bdelloidea</taxon>
        <taxon>Adinetida</taxon>
        <taxon>Adinetidae</taxon>
        <taxon>Adineta</taxon>
    </lineage>
</organism>
<feature type="transmembrane region" description="Helical" evidence="2">
    <location>
        <begin position="1140"/>
        <end position="1158"/>
    </location>
</feature>